<evidence type="ECO:0000313" key="2">
    <source>
        <dbReference type="Proteomes" id="UP000184428"/>
    </source>
</evidence>
<dbReference type="AlphaFoldDB" id="A0A1M7RV56"/>
<reference evidence="1 2" key="1">
    <citation type="submission" date="2016-12" db="EMBL/GenBank/DDBJ databases">
        <authorList>
            <person name="Song W.-J."/>
            <person name="Kurnit D.M."/>
        </authorList>
    </citation>
    <scope>NUCLEOTIDE SEQUENCE [LARGE SCALE GENOMIC DNA]</scope>
    <source>
        <strain evidence="1 2">DSM 43162</strain>
    </source>
</reference>
<name>A0A1M7RV56_9ACTN</name>
<sequence>MPSVARSQDPQPAIAAEALERLGRLSLRELSMDDLLQTVADLVNTAMPGDPPGTGLLPSDRA</sequence>
<dbReference type="EMBL" id="FRDM01000001">
    <property type="protein sequence ID" value="SHN50080.1"/>
    <property type="molecule type" value="Genomic_DNA"/>
</dbReference>
<protein>
    <submittedName>
        <fullName evidence="1">Uncharacterized protein</fullName>
    </submittedName>
</protein>
<organism evidence="1 2">
    <name type="scientific">Geodermatophilus obscurus</name>
    <dbReference type="NCBI Taxonomy" id="1861"/>
    <lineage>
        <taxon>Bacteria</taxon>
        <taxon>Bacillati</taxon>
        <taxon>Actinomycetota</taxon>
        <taxon>Actinomycetes</taxon>
        <taxon>Geodermatophilales</taxon>
        <taxon>Geodermatophilaceae</taxon>
        <taxon>Geodermatophilus</taxon>
    </lineage>
</organism>
<gene>
    <name evidence="1" type="ORF">SAMN05660350_00146</name>
</gene>
<proteinExistence type="predicted"/>
<dbReference type="Proteomes" id="UP000184428">
    <property type="component" value="Unassembled WGS sequence"/>
</dbReference>
<evidence type="ECO:0000313" key="1">
    <source>
        <dbReference type="EMBL" id="SHN50080.1"/>
    </source>
</evidence>
<accession>A0A1M7RV56</accession>